<proteinExistence type="predicted"/>
<feature type="compositionally biased region" description="Low complexity" evidence="1">
    <location>
        <begin position="100"/>
        <end position="111"/>
    </location>
</feature>
<dbReference type="AlphaFoldDB" id="A0A392RAU2"/>
<organism evidence="2 3">
    <name type="scientific">Trifolium medium</name>
    <dbReference type="NCBI Taxonomy" id="97028"/>
    <lineage>
        <taxon>Eukaryota</taxon>
        <taxon>Viridiplantae</taxon>
        <taxon>Streptophyta</taxon>
        <taxon>Embryophyta</taxon>
        <taxon>Tracheophyta</taxon>
        <taxon>Spermatophyta</taxon>
        <taxon>Magnoliopsida</taxon>
        <taxon>eudicotyledons</taxon>
        <taxon>Gunneridae</taxon>
        <taxon>Pentapetalae</taxon>
        <taxon>rosids</taxon>
        <taxon>fabids</taxon>
        <taxon>Fabales</taxon>
        <taxon>Fabaceae</taxon>
        <taxon>Papilionoideae</taxon>
        <taxon>50 kb inversion clade</taxon>
        <taxon>NPAAA clade</taxon>
        <taxon>Hologalegina</taxon>
        <taxon>IRL clade</taxon>
        <taxon>Trifolieae</taxon>
        <taxon>Trifolium</taxon>
    </lineage>
</organism>
<evidence type="ECO:0000313" key="3">
    <source>
        <dbReference type="Proteomes" id="UP000265520"/>
    </source>
</evidence>
<feature type="region of interest" description="Disordered" evidence="1">
    <location>
        <begin position="46"/>
        <end position="118"/>
    </location>
</feature>
<feature type="non-terminal residue" evidence="2">
    <location>
        <position position="118"/>
    </location>
</feature>
<feature type="compositionally biased region" description="Basic and acidic residues" evidence="1">
    <location>
        <begin position="85"/>
        <end position="97"/>
    </location>
</feature>
<comment type="caution">
    <text evidence="2">The sequence shown here is derived from an EMBL/GenBank/DDBJ whole genome shotgun (WGS) entry which is preliminary data.</text>
</comment>
<accession>A0A392RAU2</accession>
<protein>
    <submittedName>
        <fullName evidence="2">Dentin sialophosphoprotein-like</fullName>
    </submittedName>
</protein>
<reference evidence="2 3" key="1">
    <citation type="journal article" date="2018" name="Front. Plant Sci.">
        <title>Red Clover (Trifolium pratense) and Zigzag Clover (T. medium) - A Picture of Genomic Similarities and Differences.</title>
        <authorList>
            <person name="Dluhosova J."/>
            <person name="Istvanek J."/>
            <person name="Nedelnik J."/>
            <person name="Repkova J."/>
        </authorList>
    </citation>
    <scope>NUCLEOTIDE SEQUENCE [LARGE SCALE GENOMIC DNA]</scope>
    <source>
        <strain evidence="3">cv. 10/8</strain>
        <tissue evidence="2">Leaf</tissue>
    </source>
</reference>
<evidence type="ECO:0000313" key="2">
    <source>
        <dbReference type="EMBL" id="MCI33701.1"/>
    </source>
</evidence>
<dbReference type="Proteomes" id="UP000265520">
    <property type="component" value="Unassembled WGS sequence"/>
</dbReference>
<evidence type="ECO:0000256" key="1">
    <source>
        <dbReference type="SAM" id="MobiDB-lite"/>
    </source>
</evidence>
<name>A0A392RAU2_9FABA</name>
<sequence>MNTDPMEGTGISVLLKRSSSNKGPIVRARTFTATTISYDDLSLSRDSVNSIRSSTRPGSYSASSSTDFGSTRPTEFRIHRQSSGRKLDADCGYDSRIKPSSTSSSISITSNHSHHEVG</sequence>
<feature type="compositionally biased region" description="Polar residues" evidence="1">
    <location>
        <begin position="46"/>
        <end position="73"/>
    </location>
</feature>
<dbReference type="EMBL" id="LXQA010206675">
    <property type="protein sequence ID" value="MCI33701.1"/>
    <property type="molecule type" value="Genomic_DNA"/>
</dbReference>
<keyword evidence="3" id="KW-1185">Reference proteome</keyword>